<dbReference type="Pfam" id="PF12780">
    <property type="entry name" value="AAA_8"/>
    <property type="match status" value="1"/>
</dbReference>
<comment type="caution">
    <text evidence="2">The sequence shown here is derived from an EMBL/GenBank/DDBJ whole genome shotgun (WGS) entry which is preliminary data.</text>
</comment>
<dbReference type="InterPro" id="IPR027417">
    <property type="entry name" value="P-loop_NTPase"/>
</dbReference>
<dbReference type="InterPro" id="IPR024317">
    <property type="entry name" value="Dynein_heavy_chain_D4_dom"/>
</dbReference>
<dbReference type="EMBL" id="VWZN01000912">
    <property type="protein sequence ID" value="NWR41292.1"/>
    <property type="molecule type" value="Genomic_DNA"/>
</dbReference>
<keyword evidence="3" id="KW-1185">Reference proteome</keyword>
<evidence type="ECO:0000259" key="1">
    <source>
        <dbReference type="Pfam" id="PF12780"/>
    </source>
</evidence>
<dbReference type="AlphaFoldDB" id="A0A7K4X2W8"/>
<dbReference type="OrthoDB" id="10251809at2759"/>
<gene>
    <name evidence="2" type="primary">Dyhc</name>
    <name evidence="2" type="ORF">REGSAT_R14751</name>
</gene>
<reference evidence="2 3" key="1">
    <citation type="submission" date="2019-09" db="EMBL/GenBank/DDBJ databases">
        <title>Bird 10,000 Genomes (B10K) Project - Family phase.</title>
        <authorList>
            <person name="Zhang G."/>
        </authorList>
    </citation>
    <scope>NUCLEOTIDE SEQUENCE [LARGE SCALE GENOMIC DNA]</scope>
    <source>
        <strain evidence="2">B10K-DU-001-18</strain>
        <tissue evidence="2">Muscle</tissue>
    </source>
</reference>
<evidence type="ECO:0000313" key="2">
    <source>
        <dbReference type="EMBL" id="NWR41292.1"/>
    </source>
</evidence>
<feature type="non-terminal residue" evidence="2">
    <location>
        <position position="1"/>
    </location>
</feature>
<dbReference type="Gene3D" id="3.40.50.300">
    <property type="entry name" value="P-loop containing nucleotide triphosphate hydrolases"/>
    <property type="match status" value="1"/>
</dbReference>
<dbReference type="Proteomes" id="UP000529728">
    <property type="component" value="Unassembled WGS sequence"/>
</dbReference>
<feature type="non-terminal residue" evidence="2">
    <location>
        <position position="53"/>
    </location>
</feature>
<accession>A0A7K4X2W8</accession>
<organism evidence="2 3">
    <name type="scientific">Regulus satrapa</name>
    <name type="common">Golden-crowned kinglet</name>
    <dbReference type="NCBI Taxonomy" id="13245"/>
    <lineage>
        <taxon>Eukaryota</taxon>
        <taxon>Metazoa</taxon>
        <taxon>Chordata</taxon>
        <taxon>Craniata</taxon>
        <taxon>Vertebrata</taxon>
        <taxon>Euteleostomi</taxon>
        <taxon>Archelosauria</taxon>
        <taxon>Archosauria</taxon>
        <taxon>Dinosauria</taxon>
        <taxon>Saurischia</taxon>
        <taxon>Theropoda</taxon>
        <taxon>Coelurosauria</taxon>
        <taxon>Aves</taxon>
        <taxon>Neognathae</taxon>
        <taxon>Neoaves</taxon>
        <taxon>Telluraves</taxon>
        <taxon>Australaves</taxon>
        <taxon>Passeriformes</taxon>
        <taxon>Regulidae</taxon>
        <taxon>Regulus</taxon>
    </lineage>
</organism>
<proteinExistence type="predicted"/>
<feature type="domain" description="Dynein heavy chain AAA module D4" evidence="1">
    <location>
        <begin position="9"/>
        <end position="53"/>
    </location>
</feature>
<protein>
    <submittedName>
        <fullName evidence="2">DYHC protein</fullName>
    </submittedName>
</protein>
<evidence type="ECO:0000313" key="3">
    <source>
        <dbReference type="Proteomes" id="UP000529728"/>
    </source>
</evidence>
<name>A0A7K4X2W8_REGSA</name>
<sequence length="53" mass="5533">LPVCNNSPLQADLASLYLKAGLKSVGSVFLLSDAQLADEQFLVLVNDLLASGT</sequence>